<evidence type="ECO:0000256" key="1">
    <source>
        <dbReference type="ARBA" id="ARBA00005594"/>
    </source>
</evidence>
<feature type="domain" description="Aminoacyl-tRNA synthetase class Ia" evidence="11">
    <location>
        <begin position="423"/>
        <end position="580"/>
    </location>
</feature>
<sequence>MSRKEYNILDVERKWQKWWAERGIYKTKRDPRKKYYVLEMFPYPSGDLHMGHLKNYVIGDVVARVKMMEGYDVLHPMGWDAFGLPAENAAIKHGIHPKEWTYKNIETFRNTLKSIGISYDWDKEIATCESSYYKWTQWLFILLYKKGLAYRKKEFVNWCPTCKTVLANEQVVDGKCERCKTPVVKKELEQWFFKITEYADRLVDDLKLLQGKWPENIIKQQENWIGRSYGTKIVFKYKGGKLDLPVFTTRADTLFGVTFITIAPEHEILKIILNDSPYRDKVEKYIEESLRKTEVERTSLEREKSGIFTGTYAVHPFTEEKIPIWVGDYVLASYGTGIVMGVPAHDQRDFEFAKKFGLPIKVVIKPVNGETPKPEFMEEAFEDYGIMVNSGEFTGLTSQDGIKKIQEKLKEKGLGGEAVSYRLRDWLISRQRYWGAPIPVVHCERCGIVPVDEKALPVKLPENIKDFKPKGRSPLEDVPEFMNTTCPRCGGPAKRDSDTMDTFVDSSWYYFRYIDPNNEKEIFSSNAVNKWMPVDQYIGGAEHATKHLIYARFINKVLYDEGLIKYPEPFENLFTQGLVHKSFYYCQYCGRPVKDEEVKDGKHVECGSEVVMLTEMMSKSRGNIVPVGPFVKEHGADVARITILFAGPAEKDMIWSDAGVEGAKRFINRVWRLYSENEDILRSEIQFNKENMNDDEKNLYINLQRTIYEVKKDSGEFHFNTALARIMEFINALYQFKDKNSPVFKLSLRNLAILIAPFAPHLGEELWHMMGNKDSVFQERFPEHDPEYLHFEEVEIPVQVNGKVRGRLRIKRGASEEEVFKKATSMKNVQKYIKDKEIIKKIYIKDRLLNIVVK</sequence>
<reference evidence="15" key="1">
    <citation type="journal article" date="2020" name="mSystems">
        <title>Genome- and Community-Level Interaction Insights into Carbon Utilization and Element Cycling Functions of Hydrothermarchaeota in Hydrothermal Sediment.</title>
        <authorList>
            <person name="Zhou Z."/>
            <person name="Liu Y."/>
            <person name="Xu W."/>
            <person name="Pan J."/>
            <person name="Luo Z.H."/>
            <person name="Li M."/>
        </authorList>
    </citation>
    <scope>NUCLEOTIDE SEQUENCE [LARGE SCALE GENOMIC DNA]</scope>
    <source>
        <strain evidence="15">HyVt-28</strain>
    </source>
</reference>
<evidence type="ECO:0000256" key="4">
    <source>
        <dbReference type="ARBA" id="ARBA00022741"/>
    </source>
</evidence>
<organism evidence="15">
    <name type="scientific">candidate division WOR-3 bacterium</name>
    <dbReference type="NCBI Taxonomy" id="2052148"/>
    <lineage>
        <taxon>Bacteria</taxon>
        <taxon>Bacteria division WOR-3</taxon>
    </lineage>
</organism>
<dbReference type="EMBL" id="DRDR01000025">
    <property type="protein sequence ID" value="HDL59928.1"/>
    <property type="molecule type" value="Genomic_DNA"/>
</dbReference>
<dbReference type="Pfam" id="PF13603">
    <property type="entry name" value="tRNA-synt_1_2"/>
    <property type="match status" value="1"/>
</dbReference>
<dbReference type="InterPro" id="IPR001412">
    <property type="entry name" value="aa-tRNA-synth_I_CS"/>
</dbReference>
<dbReference type="Pfam" id="PF08264">
    <property type="entry name" value="Anticodon_1"/>
    <property type="match status" value="1"/>
</dbReference>
<dbReference type="Pfam" id="PF09334">
    <property type="entry name" value="tRNA-synt_1g"/>
    <property type="match status" value="1"/>
</dbReference>
<gene>
    <name evidence="9" type="primary">leuS</name>
    <name evidence="15" type="ORF">ENH14_00570</name>
</gene>
<dbReference type="PANTHER" id="PTHR43740:SF2">
    <property type="entry name" value="LEUCINE--TRNA LIGASE, MITOCHONDRIAL"/>
    <property type="match status" value="1"/>
</dbReference>
<dbReference type="InterPro" id="IPR014729">
    <property type="entry name" value="Rossmann-like_a/b/a_fold"/>
</dbReference>
<evidence type="ECO:0000256" key="8">
    <source>
        <dbReference type="ARBA" id="ARBA00047469"/>
    </source>
</evidence>
<dbReference type="GO" id="GO:0005829">
    <property type="term" value="C:cytosol"/>
    <property type="evidence" value="ECO:0007669"/>
    <property type="project" value="TreeGrafter"/>
</dbReference>
<evidence type="ECO:0000313" key="15">
    <source>
        <dbReference type="EMBL" id="HDL59928.1"/>
    </source>
</evidence>
<evidence type="ECO:0000256" key="2">
    <source>
        <dbReference type="ARBA" id="ARBA00022490"/>
    </source>
</evidence>
<dbReference type="InterPro" id="IPR013155">
    <property type="entry name" value="M/V/L/I-tRNA-synth_anticd-bd"/>
</dbReference>
<feature type="domain" description="Methionyl/Leucyl tRNA synthetase" evidence="13">
    <location>
        <begin position="37"/>
        <end position="181"/>
    </location>
</feature>
<protein>
    <recommendedName>
        <fullName evidence="9">Leucine--tRNA ligase</fullName>
        <ecNumber evidence="9">6.1.1.4</ecNumber>
    </recommendedName>
    <alternativeName>
        <fullName evidence="9">Leucyl-tRNA synthetase</fullName>
        <shortName evidence="9">LeuRS</shortName>
    </alternativeName>
</protein>
<dbReference type="CDD" id="cd00812">
    <property type="entry name" value="LeuRS_core"/>
    <property type="match status" value="1"/>
</dbReference>
<dbReference type="SUPFAM" id="SSF47323">
    <property type="entry name" value="Anticodon-binding domain of a subclass of class I aminoacyl-tRNA synthetases"/>
    <property type="match status" value="1"/>
</dbReference>
<evidence type="ECO:0000259" key="11">
    <source>
        <dbReference type="Pfam" id="PF00133"/>
    </source>
</evidence>
<dbReference type="GO" id="GO:0002161">
    <property type="term" value="F:aminoacyl-tRNA deacylase activity"/>
    <property type="evidence" value="ECO:0007669"/>
    <property type="project" value="InterPro"/>
</dbReference>
<evidence type="ECO:0000259" key="14">
    <source>
        <dbReference type="Pfam" id="PF13603"/>
    </source>
</evidence>
<dbReference type="GO" id="GO:0004823">
    <property type="term" value="F:leucine-tRNA ligase activity"/>
    <property type="evidence" value="ECO:0007669"/>
    <property type="project" value="UniProtKB-UniRule"/>
</dbReference>
<dbReference type="FunFam" id="1.10.730.10:FF:000002">
    <property type="entry name" value="Leucine--tRNA ligase"/>
    <property type="match status" value="1"/>
</dbReference>
<dbReference type="Gene3D" id="1.10.730.10">
    <property type="entry name" value="Isoleucyl-tRNA Synthetase, Domain 1"/>
    <property type="match status" value="1"/>
</dbReference>
<dbReference type="InterPro" id="IPR015413">
    <property type="entry name" value="Methionyl/Leucyl_tRNA_Synth"/>
</dbReference>
<dbReference type="InterPro" id="IPR009008">
    <property type="entry name" value="Val/Leu/Ile-tRNA-synth_edit"/>
</dbReference>
<dbReference type="InterPro" id="IPR025709">
    <property type="entry name" value="Leu_tRNA-synth_edit"/>
</dbReference>
<comment type="caution">
    <text evidence="15">The sequence shown here is derived from an EMBL/GenBank/DDBJ whole genome shotgun (WGS) entry which is preliminary data.</text>
</comment>
<dbReference type="PRINTS" id="PR00985">
    <property type="entry name" value="TRNASYNTHLEU"/>
</dbReference>
<evidence type="ECO:0000259" key="12">
    <source>
        <dbReference type="Pfam" id="PF08264"/>
    </source>
</evidence>
<evidence type="ECO:0000256" key="10">
    <source>
        <dbReference type="RuleBase" id="RU363035"/>
    </source>
</evidence>
<keyword evidence="5 9" id="KW-0067">ATP-binding</keyword>
<dbReference type="InterPro" id="IPR002302">
    <property type="entry name" value="Leu-tRNA-ligase"/>
</dbReference>
<feature type="binding site" evidence="9">
    <location>
        <position position="619"/>
    </location>
    <ligand>
        <name>ATP</name>
        <dbReference type="ChEBI" id="CHEBI:30616"/>
    </ligand>
</feature>
<keyword evidence="2 9" id="KW-0963">Cytoplasm</keyword>
<accession>A0A7V0LTL0</accession>
<comment type="similarity">
    <text evidence="1 9 10">Belongs to the class-I aminoacyl-tRNA synthetase family.</text>
</comment>
<dbReference type="FunFam" id="3.40.50.620:FF:000100">
    <property type="entry name" value="probable leucine--tRNA ligase, mitochondrial"/>
    <property type="match status" value="1"/>
</dbReference>
<evidence type="ECO:0000256" key="6">
    <source>
        <dbReference type="ARBA" id="ARBA00022917"/>
    </source>
</evidence>
<feature type="domain" description="Methionyl/Valyl/Leucyl/Isoleucyl-tRNA synthetase anticodon-binding" evidence="12">
    <location>
        <begin position="699"/>
        <end position="817"/>
    </location>
</feature>
<dbReference type="SUPFAM" id="SSF50677">
    <property type="entry name" value="ValRS/IleRS/LeuRS editing domain"/>
    <property type="match status" value="1"/>
</dbReference>
<proteinExistence type="inferred from homology"/>
<dbReference type="InterPro" id="IPR009080">
    <property type="entry name" value="tRNAsynth_Ia_anticodon-bd"/>
</dbReference>
<comment type="catalytic activity">
    <reaction evidence="8 9">
        <text>tRNA(Leu) + L-leucine + ATP = L-leucyl-tRNA(Leu) + AMP + diphosphate</text>
        <dbReference type="Rhea" id="RHEA:11688"/>
        <dbReference type="Rhea" id="RHEA-COMP:9613"/>
        <dbReference type="Rhea" id="RHEA-COMP:9622"/>
        <dbReference type="ChEBI" id="CHEBI:30616"/>
        <dbReference type="ChEBI" id="CHEBI:33019"/>
        <dbReference type="ChEBI" id="CHEBI:57427"/>
        <dbReference type="ChEBI" id="CHEBI:78442"/>
        <dbReference type="ChEBI" id="CHEBI:78494"/>
        <dbReference type="ChEBI" id="CHEBI:456215"/>
        <dbReference type="EC" id="6.1.1.4"/>
    </reaction>
</comment>
<dbReference type="HAMAP" id="MF_00049_B">
    <property type="entry name" value="Leu_tRNA_synth_B"/>
    <property type="match status" value="1"/>
</dbReference>
<evidence type="ECO:0000256" key="3">
    <source>
        <dbReference type="ARBA" id="ARBA00022598"/>
    </source>
</evidence>
<dbReference type="AlphaFoldDB" id="A0A7V0LTL0"/>
<evidence type="ECO:0000259" key="13">
    <source>
        <dbReference type="Pfam" id="PF09334"/>
    </source>
</evidence>
<dbReference type="Pfam" id="PF00133">
    <property type="entry name" value="tRNA-synt_1"/>
    <property type="match status" value="1"/>
</dbReference>
<dbReference type="EC" id="6.1.1.4" evidence="9"/>
<feature type="short sequence motif" description="'HIGH' region" evidence="9">
    <location>
        <begin position="42"/>
        <end position="52"/>
    </location>
</feature>
<dbReference type="GO" id="GO:0005524">
    <property type="term" value="F:ATP binding"/>
    <property type="evidence" value="ECO:0007669"/>
    <property type="project" value="UniProtKB-UniRule"/>
</dbReference>
<dbReference type="FunFam" id="3.40.50.620:FF:000003">
    <property type="entry name" value="Leucine--tRNA ligase"/>
    <property type="match status" value="1"/>
</dbReference>
<keyword evidence="7 9" id="KW-0030">Aminoacyl-tRNA synthetase</keyword>
<comment type="subcellular location">
    <subcellularLocation>
        <location evidence="9">Cytoplasm</location>
    </subcellularLocation>
</comment>
<evidence type="ECO:0000256" key="7">
    <source>
        <dbReference type="ARBA" id="ARBA00023146"/>
    </source>
</evidence>
<evidence type="ECO:0000256" key="9">
    <source>
        <dbReference type="HAMAP-Rule" id="MF_00049"/>
    </source>
</evidence>
<evidence type="ECO:0000256" key="5">
    <source>
        <dbReference type="ARBA" id="ARBA00022840"/>
    </source>
</evidence>
<name>A0A7V0LTL0_UNCW3</name>
<dbReference type="GO" id="GO:0006429">
    <property type="term" value="P:leucyl-tRNA aminoacylation"/>
    <property type="evidence" value="ECO:0007669"/>
    <property type="project" value="UniProtKB-UniRule"/>
</dbReference>
<dbReference type="CDD" id="cd07958">
    <property type="entry name" value="Anticodon_Ia_Leu_BEm"/>
    <property type="match status" value="1"/>
</dbReference>
<feature type="domain" description="Leucyl-tRNA synthetase editing" evidence="14">
    <location>
        <begin position="222"/>
        <end position="409"/>
    </location>
</feature>
<dbReference type="InterPro" id="IPR002300">
    <property type="entry name" value="aa-tRNA-synth_Ia"/>
</dbReference>
<dbReference type="PANTHER" id="PTHR43740">
    <property type="entry name" value="LEUCYL-TRNA SYNTHETASE"/>
    <property type="match status" value="1"/>
</dbReference>
<keyword evidence="4 9" id="KW-0547">Nucleotide-binding</keyword>
<dbReference type="NCBIfam" id="TIGR00396">
    <property type="entry name" value="leuS_bact"/>
    <property type="match status" value="1"/>
</dbReference>
<keyword evidence="6 9" id="KW-0648">Protein biosynthesis</keyword>
<dbReference type="PROSITE" id="PS00178">
    <property type="entry name" value="AA_TRNA_LIGASE_I"/>
    <property type="match status" value="1"/>
</dbReference>
<comment type="caution">
    <text evidence="9">Lacks conserved residue(s) required for the propagation of feature annotation.</text>
</comment>
<keyword evidence="3 9" id="KW-0436">Ligase</keyword>
<dbReference type="Proteomes" id="UP000886381">
    <property type="component" value="Unassembled WGS sequence"/>
</dbReference>
<dbReference type="Gene3D" id="3.40.50.620">
    <property type="entry name" value="HUPs"/>
    <property type="match status" value="2"/>
</dbReference>
<dbReference type="SUPFAM" id="SSF52374">
    <property type="entry name" value="Nucleotidylyl transferase"/>
    <property type="match status" value="1"/>
</dbReference>